<reference evidence="2" key="1">
    <citation type="submission" date="2015-01" db="EMBL/GenBank/DDBJ databases">
        <authorList>
            <person name="Aslett A.Martin."/>
            <person name="De Silva Nishadi"/>
        </authorList>
    </citation>
    <scope>NUCLEOTIDE SEQUENCE [LARGE SCALE GENOMIC DNA]</scope>
    <source>
        <strain evidence="2">UMC4404</strain>
    </source>
</reference>
<proteinExistence type="predicted"/>
<dbReference type="RefSeq" id="WP_057557027.1">
    <property type="nucleotide sequence ID" value="NZ_CDNY01000001.1"/>
</dbReference>
<accession>A0A9P1KWE9</accession>
<comment type="caution">
    <text evidence="1">The sequence shown here is derived from an EMBL/GenBank/DDBJ whole genome shotgun (WGS) entry which is preliminary data.</text>
</comment>
<dbReference type="EMBL" id="CDNY01000001">
    <property type="protein sequence ID" value="CEN31382.1"/>
    <property type="molecule type" value="Genomic_DNA"/>
</dbReference>
<evidence type="ECO:0000313" key="2">
    <source>
        <dbReference type="Proteomes" id="UP000049685"/>
    </source>
</evidence>
<gene>
    <name evidence="1" type="ORF">UMC4404_32141</name>
</gene>
<dbReference type="AlphaFoldDB" id="A0A9P1KWE9"/>
<organism evidence="1 2">
    <name type="scientific">Paraclostridium sordellii</name>
    <name type="common">Clostridium sordellii</name>
    <dbReference type="NCBI Taxonomy" id="1505"/>
    <lineage>
        <taxon>Bacteria</taxon>
        <taxon>Bacillati</taxon>
        <taxon>Bacillota</taxon>
        <taxon>Clostridia</taxon>
        <taxon>Peptostreptococcales</taxon>
        <taxon>Peptostreptococcaceae</taxon>
        <taxon>Paraclostridium</taxon>
    </lineage>
</organism>
<name>A0A9P1KWE9_PARSO</name>
<dbReference type="Proteomes" id="UP000049685">
    <property type="component" value="Unassembled WGS sequence"/>
</dbReference>
<evidence type="ECO:0000313" key="1">
    <source>
        <dbReference type="EMBL" id="CEN31382.1"/>
    </source>
</evidence>
<protein>
    <submittedName>
        <fullName evidence="1">Uncharacterized protein</fullName>
    </submittedName>
</protein>
<sequence>MPKIDMNLLNEEVPKTNKTTVIHETQPTKTSISIYDIVKKEKKKSKEQVGVTLDKEIVDKLKTVVIDSNITMSKLFENLLTPLLEDVKIKEKNIEIYNNKNKLKGRRNQNKG</sequence>